<dbReference type="GO" id="GO:0003700">
    <property type="term" value="F:DNA-binding transcription factor activity"/>
    <property type="evidence" value="ECO:0007669"/>
    <property type="project" value="InterPro"/>
</dbReference>
<dbReference type="InterPro" id="IPR011991">
    <property type="entry name" value="ArsR-like_HTH"/>
</dbReference>
<gene>
    <name evidence="2" type="ORF">EDD29_1854</name>
</gene>
<proteinExistence type="predicted"/>
<dbReference type="GO" id="GO:0006950">
    <property type="term" value="P:response to stress"/>
    <property type="evidence" value="ECO:0007669"/>
    <property type="project" value="TreeGrafter"/>
</dbReference>
<dbReference type="EMBL" id="RJKE01000001">
    <property type="protein sequence ID" value="ROO84332.1"/>
    <property type="molecule type" value="Genomic_DNA"/>
</dbReference>
<dbReference type="Gene3D" id="1.10.10.10">
    <property type="entry name" value="Winged helix-like DNA-binding domain superfamily/Winged helix DNA-binding domain"/>
    <property type="match status" value="1"/>
</dbReference>
<dbReference type="InterPro" id="IPR036390">
    <property type="entry name" value="WH_DNA-bd_sf"/>
</dbReference>
<dbReference type="SUPFAM" id="SSF46785">
    <property type="entry name" value="Winged helix' DNA-binding domain"/>
    <property type="match status" value="1"/>
</dbReference>
<evidence type="ECO:0000313" key="2">
    <source>
        <dbReference type="EMBL" id="ROO84332.1"/>
    </source>
</evidence>
<comment type="caution">
    <text evidence="2">The sequence shown here is derived from an EMBL/GenBank/DDBJ whole genome shotgun (WGS) entry which is preliminary data.</text>
</comment>
<keyword evidence="3" id="KW-1185">Reference proteome</keyword>
<dbReference type="CDD" id="cd00090">
    <property type="entry name" value="HTH_ARSR"/>
    <property type="match status" value="1"/>
</dbReference>
<dbReference type="InterPro" id="IPR039422">
    <property type="entry name" value="MarR/SlyA-like"/>
</dbReference>
<accession>A0A3N1CSP0</accession>
<dbReference type="PANTHER" id="PTHR33164">
    <property type="entry name" value="TRANSCRIPTIONAL REGULATOR, MARR FAMILY"/>
    <property type="match status" value="1"/>
</dbReference>
<protein>
    <submittedName>
        <fullName evidence="2">MarR family protein</fullName>
    </submittedName>
</protein>
<dbReference type="PRINTS" id="PR00598">
    <property type="entry name" value="HTHMARR"/>
</dbReference>
<dbReference type="InterPro" id="IPR000835">
    <property type="entry name" value="HTH_MarR-typ"/>
</dbReference>
<feature type="domain" description="HTH marR-type" evidence="1">
    <location>
        <begin position="16"/>
        <end position="152"/>
    </location>
</feature>
<reference evidence="2 3" key="1">
    <citation type="submission" date="2018-11" db="EMBL/GenBank/DDBJ databases">
        <title>Sequencing the genomes of 1000 actinobacteria strains.</title>
        <authorList>
            <person name="Klenk H.-P."/>
        </authorList>
    </citation>
    <scope>NUCLEOTIDE SEQUENCE [LARGE SCALE GENOMIC DNA]</scope>
    <source>
        <strain evidence="2 3">DSM 44254</strain>
    </source>
</reference>
<dbReference type="AlphaFoldDB" id="A0A3N1CSP0"/>
<dbReference type="PROSITE" id="PS50995">
    <property type="entry name" value="HTH_MARR_2"/>
    <property type="match status" value="1"/>
</dbReference>
<dbReference type="PANTHER" id="PTHR33164:SF106">
    <property type="entry name" value="TRANSCRIPTIONAL REGULATORY PROTEIN"/>
    <property type="match status" value="1"/>
</dbReference>
<name>A0A3N1CSP0_9ACTN</name>
<organism evidence="2 3">
    <name type="scientific">Actinocorallia herbida</name>
    <dbReference type="NCBI Taxonomy" id="58109"/>
    <lineage>
        <taxon>Bacteria</taxon>
        <taxon>Bacillati</taxon>
        <taxon>Actinomycetota</taxon>
        <taxon>Actinomycetes</taxon>
        <taxon>Streptosporangiales</taxon>
        <taxon>Thermomonosporaceae</taxon>
        <taxon>Actinocorallia</taxon>
    </lineage>
</organism>
<evidence type="ECO:0000259" key="1">
    <source>
        <dbReference type="PROSITE" id="PS50995"/>
    </source>
</evidence>
<dbReference type="InterPro" id="IPR036388">
    <property type="entry name" value="WH-like_DNA-bd_sf"/>
</dbReference>
<evidence type="ECO:0000313" key="3">
    <source>
        <dbReference type="Proteomes" id="UP000272400"/>
    </source>
</evidence>
<dbReference type="SMART" id="SM00347">
    <property type="entry name" value="HTH_MARR"/>
    <property type="match status" value="1"/>
</dbReference>
<dbReference type="Pfam" id="PF12802">
    <property type="entry name" value="MarR_2"/>
    <property type="match status" value="1"/>
</dbReference>
<dbReference type="Proteomes" id="UP000272400">
    <property type="component" value="Unassembled WGS sequence"/>
</dbReference>
<sequence>MSVPNSTRPLPDGAEPADLVQWLHLVATETDHYREAVGAYHRVHRTDLSALSVIMRAVRDGVPLTPRRLGEALHLSPPATTALLDRLERAGHIERHREPGDRRLVHLTATDTARDTGKRLFGPLAQHIGEVAVKYTPAERAVIAAFLRDVTDATAAAREEATDV</sequence>